<reference evidence="3" key="1">
    <citation type="submission" date="2024-04" db="EMBL/GenBank/DDBJ databases">
        <title>Salinicola lusitanus LLJ914,a marine bacterium isolated from the Okinawa Trough.</title>
        <authorList>
            <person name="Li J."/>
        </authorList>
    </citation>
    <scope>NUCLEOTIDE SEQUENCE [LARGE SCALE GENOMIC DNA]</scope>
</reference>
<keyword evidence="3" id="KW-1185">Reference proteome</keyword>
<dbReference type="AlphaFoldDB" id="A0AAW0NCC1"/>
<name>A0AAW0NCC1_9GOBI</name>
<evidence type="ECO:0000313" key="2">
    <source>
        <dbReference type="EMBL" id="KAK7896175.1"/>
    </source>
</evidence>
<comment type="caution">
    <text evidence="2">The sequence shown here is derived from an EMBL/GenBank/DDBJ whole genome shotgun (WGS) entry which is preliminary data.</text>
</comment>
<organism evidence="2 3">
    <name type="scientific">Mugilogobius chulae</name>
    <name type="common">yellowstripe goby</name>
    <dbReference type="NCBI Taxonomy" id="88201"/>
    <lineage>
        <taxon>Eukaryota</taxon>
        <taxon>Metazoa</taxon>
        <taxon>Chordata</taxon>
        <taxon>Craniata</taxon>
        <taxon>Vertebrata</taxon>
        <taxon>Euteleostomi</taxon>
        <taxon>Actinopterygii</taxon>
        <taxon>Neopterygii</taxon>
        <taxon>Teleostei</taxon>
        <taxon>Neoteleostei</taxon>
        <taxon>Acanthomorphata</taxon>
        <taxon>Gobiaria</taxon>
        <taxon>Gobiiformes</taxon>
        <taxon>Gobioidei</taxon>
        <taxon>Gobiidae</taxon>
        <taxon>Gobionellinae</taxon>
        <taxon>Mugilogobius</taxon>
    </lineage>
</organism>
<feature type="compositionally biased region" description="Polar residues" evidence="1">
    <location>
        <begin position="25"/>
        <end position="50"/>
    </location>
</feature>
<evidence type="ECO:0000313" key="3">
    <source>
        <dbReference type="Proteomes" id="UP001460270"/>
    </source>
</evidence>
<dbReference type="Proteomes" id="UP001460270">
    <property type="component" value="Unassembled WGS sequence"/>
</dbReference>
<feature type="region of interest" description="Disordered" evidence="1">
    <location>
        <begin position="25"/>
        <end position="56"/>
    </location>
</feature>
<dbReference type="EMBL" id="JBBPFD010000015">
    <property type="protein sequence ID" value="KAK7896175.1"/>
    <property type="molecule type" value="Genomic_DNA"/>
</dbReference>
<sequence length="134" mass="14583">MCECIGLSPCKQPASKSVNSHSLRNAQFLDQSPSSAPSPVLSTSHPSSVSRGEVGQADQIRPAWRCASVMGGNVSVSCGIDEVLMQEVLSGPAEPTVVCLGECKQEQRREEERDRKRPVHTICLNQRKTFKGFL</sequence>
<evidence type="ECO:0000256" key="1">
    <source>
        <dbReference type="SAM" id="MobiDB-lite"/>
    </source>
</evidence>
<accession>A0AAW0NCC1</accession>
<gene>
    <name evidence="2" type="ORF">WMY93_021500</name>
</gene>
<protein>
    <submittedName>
        <fullName evidence="2">Uncharacterized protein</fullName>
    </submittedName>
</protein>
<proteinExistence type="predicted"/>